<dbReference type="AlphaFoldDB" id="A5B0N1"/>
<proteinExistence type="predicted"/>
<dbReference type="PANTHER" id="PTHR33088">
    <property type="entry name" value="MUCIN-2"/>
    <property type="match status" value="1"/>
</dbReference>
<dbReference type="EMBL" id="AM442522">
    <property type="protein sequence ID" value="CAN74015.1"/>
    <property type="molecule type" value="Genomic_DNA"/>
</dbReference>
<protein>
    <submittedName>
        <fullName evidence="3">Uncharacterized protein</fullName>
    </submittedName>
</protein>
<reference evidence="3" key="1">
    <citation type="journal article" date="2007" name="PLoS ONE">
        <title>The first genome sequence of an elite grapevine cultivar (Pinot noir Vitis vinifera L.): coping with a highly heterozygous genome.</title>
        <authorList>
            <person name="Velasco R."/>
            <person name="Zharkikh A."/>
            <person name="Troggio M."/>
            <person name="Cartwright D.A."/>
            <person name="Cestaro A."/>
            <person name="Pruss D."/>
            <person name="Pindo M."/>
            <person name="FitzGerald L.M."/>
            <person name="Vezzulli S."/>
            <person name="Reid J."/>
            <person name="Malacarne G."/>
            <person name="Iliev D."/>
            <person name="Coppola G."/>
            <person name="Wardell B."/>
            <person name="Micheletti D."/>
            <person name="Macalma T."/>
            <person name="Facci M."/>
            <person name="Mitchell J.T."/>
            <person name="Perazzolli M."/>
            <person name="Eldredge G."/>
            <person name="Gatto P."/>
            <person name="Oyzerski R."/>
            <person name="Moretto M."/>
            <person name="Gutin N."/>
            <person name="Stefanini M."/>
            <person name="Chen Y."/>
            <person name="Segala C."/>
            <person name="Davenport C."/>
            <person name="Dematte L."/>
            <person name="Mraz A."/>
            <person name="Battilana J."/>
            <person name="Stormo K."/>
            <person name="Costa F."/>
            <person name="Tao Q."/>
            <person name="Si-Ammour A."/>
            <person name="Harkins T."/>
            <person name="Lackey A."/>
            <person name="Perbost C."/>
            <person name="Taillon B."/>
            <person name="Stella A."/>
            <person name="Solovyev V."/>
            <person name="Fawcett J.A."/>
            <person name="Sterck L."/>
            <person name="Vandepoele K."/>
            <person name="Grando S.M."/>
            <person name="Toppo S."/>
            <person name="Moser C."/>
            <person name="Lanchbury J."/>
            <person name="Bogden R."/>
            <person name="Skolnick M."/>
            <person name="Sgaramella V."/>
            <person name="Bhatnagar S.K."/>
            <person name="Fontana P."/>
            <person name="Gutin A."/>
            <person name="Van de Peer Y."/>
            <person name="Salamini F."/>
            <person name="Viola R."/>
        </authorList>
    </citation>
    <scope>NUCLEOTIDE SEQUENCE</scope>
</reference>
<evidence type="ECO:0000256" key="2">
    <source>
        <dbReference type="SAM" id="SignalP"/>
    </source>
</evidence>
<dbReference type="InterPro" id="IPR044659">
    <property type="entry name" value="PELPK1_2"/>
</dbReference>
<feature type="compositionally biased region" description="Pro residues" evidence="1">
    <location>
        <begin position="70"/>
        <end position="81"/>
    </location>
</feature>
<evidence type="ECO:0000313" key="3">
    <source>
        <dbReference type="EMBL" id="CAN74015.1"/>
    </source>
</evidence>
<gene>
    <name evidence="3" type="ORF">VITISV_003552</name>
</gene>
<name>A5B0N1_VITVI</name>
<evidence type="ECO:0000256" key="1">
    <source>
        <dbReference type="SAM" id="MobiDB-lite"/>
    </source>
</evidence>
<dbReference type="PANTHER" id="PTHR33088:SF28">
    <property type="entry name" value="PROTEIN PELPK1-RELATED"/>
    <property type="match status" value="1"/>
</dbReference>
<feature type="region of interest" description="Disordered" evidence="1">
    <location>
        <begin position="52"/>
        <end position="81"/>
    </location>
</feature>
<sequence>MAHHHQPSILLPLLLLTLSLMSGKEVFASRHLLEETALPKVPELPKVELPPLPTLPTLQKPELPTLPKAELPPLPHVPTLPEPTLPTLPKPELPTVPHVPALEKPELPPLPKLEAWSFGQWPVACMKLKDATASAPSWSRLSEIVGTSTKGKPTDFFRPLQYFLPLFSESREDPNLCLGSLYKKGKLDPVGIIFTLPANDTSRLQERREVDEVYLPN</sequence>
<keyword evidence="2" id="KW-0732">Signal</keyword>
<feature type="chain" id="PRO_5002678000" evidence="2">
    <location>
        <begin position="24"/>
        <end position="217"/>
    </location>
</feature>
<accession>A5B0N1</accession>
<organism evidence="3">
    <name type="scientific">Vitis vinifera</name>
    <name type="common">Grape</name>
    <dbReference type="NCBI Taxonomy" id="29760"/>
    <lineage>
        <taxon>Eukaryota</taxon>
        <taxon>Viridiplantae</taxon>
        <taxon>Streptophyta</taxon>
        <taxon>Embryophyta</taxon>
        <taxon>Tracheophyta</taxon>
        <taxon>Spermatophyta</taxon>
        <taxon>Magnoliopsida</taxon>
        <taxon>eudicotyledons</taxon>
        <taxon>Gunneridae</taxon>
        <taxon>Pentapetalae</taxon>
        <taxon>rosids</taxon>
        <taxon>Vitales</taxon>
        <taxon>Vitaceae</taxon>
        <taxon>Viteae</taxon>
        <taxon>Vitis</taxon>
    </lineage>
</organism>
<feature type="compositionally biased region" description="Low complexity" evidence="1">
    <location>
        <begin position="55"/>
        <end position="67"/>
    </location>
</feature>
<feature type="signal peptide" evidence="2">
    <location>
        <begin position="1"/>
        <end position="23"/>
    </location>
</feature>